<dbReference type="InterPro" id="IPR054402">
    <property type="entry name" value="Tt1218-like_dom"/>
</dbReference>
<evidence type="ECO:0000313" key="3">
    <source>
        <dbReference type="EMBL" id="QEA07214.1"/>
    </source>
</evidence>
<dbReference type="Pfam" id="PF22150">
    <property type="entry name" value="Tt1218-like"/>
    <property type="match status" value="1"/>
</dbReference>
<protein>
    <recommendedName>
        <fullName evidence="2">Type IV pilin Tt1218-like domain-containing protein</fullName>
    </recommendedName>
</protein>
<organism evidence="3">
    <name type="scientific">uncultured organism</name>
    <dbReference type="NCBI Taxonomy" id="155900"/>
    <lineage>
        <taxon>unclassified sequences</taxon>
        <taxon>environmental samples</taxon>
    </lineage>
</organism>
<dbReference type="EMBL" id="MN079215">
    <property type="protein sequence ID" value="QEA07214.1"/>
    <property type="molecule type" value="Genomic_DNA"/>
</dbReference>
<feature type="transmembrane region" description="Helical" evidence="1">
    <location>
        <begin position="17"/>
        <end position="39"/>
    </location>
</feature>
<evidence type="ECO:0000256" key="1">
    <source>
        <dbReference type="SAM" id="Phobius"/>
    </source>
</evidence>
<accession>A0A5B8RI49</accession>
<dbReference type="InterPro" id="IPR013362">
    <property type="entry name" value="Pilus_4_PilV"/>
</dbReference>
<keyword evidence="1" id="KW-1133">Transmembrane helix</keyword>
<feature type="domain" description="Type IV pilin Tt1218-like" evidence="2">
    <location>
        <begin position="34"/>
        <end position="100"/>
    </location>
</feature>
<keyword evidence="1" id="KW-0472">Membrane</keyword>
<keyword evidence="1" id="KW-0812">Transmembrane</keyword>
<evidence type="ECO:0000259" key="2">
    <source>
        <dbReference type="Pfam" id="PF22150"/>
    </source>
</evidence>
<dbReference type="AlphaFoldDB" id="A0A5B8RI49"/>
<reference evidence="3" key="1">
    <citation type="submission" date="2019-06" db="EMBL/GenBank/DDBJ databases">
        <authorList>
            <person name="Murdoch R.W."/>
            <person name="Fathepure B."/>
        </authorList>
    </citation>
    <scope>NUCLEOTIDE SEQUENCE</scope>
</reference>
<sequence>MTSHASERQTGLSMVEVLITVLVLSIGLLGVAGLNLQALKANTDSMKRSQVIWLVDSLAEQMHANSEGVYEYFSGSTPRQPLKDGNNKCNAPPTSNCTSDGCRTFRDTLWRVACDASLGADASGIAALPGSRLNIECNDVNGSGSCNQGDTFEIEAAWRYQGGDGKGNDADDTSRFVQAVVP</sequence>
<dbReference type="NCBIfam" id="TIGR02523">
    <property type="entry name" value="type_IV_pilV"/>
    <property type="match status" value="1"/>
</dbReference>
<name>A0A5B8RI49_9ZZZZ</name>
<gene>
    <name evidence="3" type="ORF">KBTEX_03562</name>
</gene>
<proteinExistence type="predicted"/>